<dbReference type="EMBL" id="JAWCUI010000005">
    <property type="protein sequence ID" value="KAL1902397.1"/>
    <property type="molecule type" value="Genomic_DNA"/>
</dbReference>
<evidence type="ECO:0008006" key="4">
    <source>
        <dbReference type="Google" id="ProtNLM"/>
    </source>
</evidence>
<reference evidence="2 3" key="1">
    <citation type="journal article" date="2024" name="IMA Fungus">
        <title>IMA Genome - F19 : A genome assembly and annotation guide to empower mycologists, including annotated draft genome sequences of Ceratocystis pirilliformis, Diaporthe australafricana, Fusarium ophioides, Paecilomyces lecythidis, and Sporothrix stenoceras.</title>
        <authorList>
            <person name="Aylward J."/>
            <person name="Wilson A.M."/>
            <person name="Visagie C.M."/>
            <person name="Spraker J."/>
            <person name="Barnes I."/>
            <person name="Buitendag C."/>
            <person name="Ceriani C."/>
            <person name="Del Mar Angel L."/>
            <person name="du Plessis D."/>
            <person name="Fuchs T."/>
            <person name="Gasser K."/>
            <person name="Kramer D."/>
            <person name="Li W."/>
            <person name="Munsamy K."/>
            <person name="Piso A."/>
            <person name="Price J.L."/>
            <person name="Sonnekus B."/>
            <person name="Thomas C."/>
            <person name="van der Nest A."/>
            <person name="van Dijk A."/>
            <person name="van Heerden A."/>
            <person name="van Vuuren N."/>
            <person name="Yilmaz N."/>
            <person name="Duong T.A."/>
            <person name="van der Merwe N.A."/>
            <person name="Wingfield M.J."/>
            <person name="Wingfield B.D."/>
        </authorList>
    </citation>
    <scope>NUCLEOTIDE SEQUENCE [LARGE SCALE GENOMIC DNA]</scope>
    <source>
        <strain evidence="2 3">CMW 5346</strain>
    </source>
</reference>
<feature type="compositionally biased region" description="Low complexity" evidence="1">
    <location>
        <begin position="130"/>
        <end position="155"/>
    </location>
</feature>
<feature type="compositionally biased region" description="Polar residues" evidence="1">
    <location>
        <begin position="173"/>
        <end position="184"/>
    </location>
</feature>
<feature type="compositionally biased region" description="Polar residues" evidence="1">
    <location>
        <begin position="119"/>
        <end position="129"/>
    </location>
</feature>
<feature type="region of interest" description="Disordered" evidence="1">
    <location>
        <begin position="99"/>
        <end position="184"/>
    </location>
</feature>
<feature type="region of interest" description="Disordered" evidence="1">
    <location>
        <begin position="258"/>
        <end position="291"/>
    </location>
</feature>
<feature type="compositionally biased region" description="Polar residues" evidence="1">
    <location>
        <begin position="22"/>
        <end position="34"/>
    </location>
</feature>
<evidence type="ECO:0000313" key="3">
    <source>
        <dbReference type="Proteomes" id="UP001583186"/>
    </source>
</evidence>
<proteinExistence type="predicted"/>
<feature type="region of interest" description="Disordered" evidence="1">
    <location>
        <begin position="22"/>
        <end position="71"/>
    </location>
</feature>
<evidence type="ECO:0000313" key="2">
    <source>
        <dbReference type="EMBL" id="KAL1902397.1"/>
    </source>
</evidence>
<comment type="caution">
    <text evidence="2">The sequence shown here is derived from an EMBL/GenBank/DDBJ whole genome shotgun (WGS) entry which is preliminary data.</text>
</comment>
<gene>
    <name evidence="2" type="ORF">Sste5346_001377</name>
</gene>
<sequence>MATIARQPFAPLDGSRLQALTSTKNRQNAVQSPASKRKAPTWTETEDTENVDPHLSAKRSKGTDGSAPGGIMLKKASSPFTLTKANINLTSVANIFDAKPSPLSTSSSPRAMLKPRAPSTKSSAMKINTSPIRSSPISLSSASLSSSLSGRSPIRASRRGGLLTNKRRAASGLSRSSPTNAGASNFGSAAPFSLDAALKGTFSSFDVRLATAALPTLDSSLLDDASGMSASWFFDIHEDTPEQEMTNLLQHSTCVLDISSDEESEQKARRERAEGRDKENIPPPNDVSQTSVAHTTALAAAPASDEMSVDKARNPLSQLNAADFYADGCDEASVVLVEAEAEEEEQAAVAQSIDAVVEAAAEKEVEAVAEAAVMPVEATESTKTNVEDIMTNREVPACEAALLEPIDGTGESFQLWESGSQKDEDL</sequence>
<organism evidence="2 3">
    <name type="scientific">Sporothrix stenoceras</name>
    <dbReference type="NCBI Taxonomy" id="5173"/>
    <lineage>
        <taxon>Eukaryota</taxon>
        <taxon>Fungi</taxon>
        <taxon>Dikarya</taxon>
        <taxon>Ascomycota</taxon>
        <taxon>Pezizomycotina</taxon>
        <taxon>Sordariomycetes</taxon>
        <taxon>Sordariomycetidae</taxon>
        <taxon>Ophiostomatales</taxon>
        <taxon>Ophiostomataceae</taxon>
        <taxon>Sporothrix</taxon>
    </lineage>
</organism>
<evidence type="ECO:0000256" key="1">
    <source>
        <dbReference type="SAM" id="MobiDB-lite"/>
    </source>
</evidence>
<dbReference type="Proteomes" id="UP001583186">
    <property type="component" value="Unassembled WGS sequence"/>
</dbReference>
<keyword evidence="3" id="KW-1185">Reference proteome</keyword>
<name>A0ABR3ZQF1_9PEZI</name>
<protein>
    <recommendedName>
        <fullName evidence="4">Thymidylate kinase</fullName>
    </recommendedName>
</protein>
<accession>A0ABR3ZQF1</accession>
<feature type="compositionally biased region" description="Basic and acidic residues" evidence="1">
    <location>
        <begin position="265"/>
        <end position="280"/>
    </location>
</feature>